<dbReference type="EMBL" id="JALBCA010000017">
    <property type="protein sequence ID" value="KAI2390519.1"/>
    <property type="molecule type" value="Genomic_DNA"/>
</dbReference>
<name>A0ACB8V1N4_9EURO</name>
<accession>A0ACB8V1N4</accession>
<proteinExistence type="predicted"/>
<organism evidence="1">
    <name type="scientific">Ophidiomyces ophidiicola</name>
    <dbReference type="NCBI Taxonomy" id="1387563"/>
    <lineage>
        <taxon>Eukaryota</taxon>
        <taxon>Fungi</taxon>
        <taxon>Dikarya</taxon>
        <taxon>Ascomycota</taxon>
        <taxon>Pezizomycotina</taxon>
        <taxon>Eurotiomycetes</taxon>
        <taxon>Eurotiomycetidae</taxon>
        <taxon>Onygenales</taxon>
        <taxon>Onygenaceae</taxon>
        <taxon>Ophidiomyces</taxon>
    </lineage>
</organism>
<protein>
    <submittedName>
        <fullName evidence="1">Uncharacterized protein</fullName>
    </submittedName>
</protein>
<comment type="caution">
    <text evidence="1">The sequence shown here is derived from an EMBL/GenBank/DDBJ whole genome shotgun (WGS) entry which is preliminary data.</text>
</comment>
<sequence length="326" mass="36259">MKSPILRYRHLHLWRHLSTGRNDATAPGFTNIGPEQLQSSPDLSISTQERRRTPLTNAAIGNPFPGTYCFYRDTRPPQQLQLEYSDRFFASSKHSPIHLWASNLFRTIPISSLPEVVFIGRSNVGKSSLINALVGQDICASSSKPGRTKIMTSIGIGGTKGGDSKIALVDTPGYGKGSHAEWGQEIQKYLEKRKQLRRIFLLIDAAVGLKPRDHDVLSFLRRFTIPYQLVLTKLDHAFFRDTRKFKPKSQNSQSDLTLYAQNSQVIFASAQPINPKIDGPGPLGDMIACSVQAKNNKYKTPSTGLSALRWAILLATGLEQIPPTFK</sequence>
<gene>
    <name evidence="1" type="ORF">LOY88_001604</name>
</gene>
<evidence type="ECO:0000313" key="1">
    <source>
        <dbReference type="EMBL" id="KAI2390519.1"/>
    </source>
</evidence>
<reference evidence="1" key="1">
    <citation type="journal article" date="2022" name="bioRxiv">
        <title>Population genetic analysis of Ophidiomyces ophidiicola, the causative agent of snake fungal disease, indicates recent introductions to the USA.</title>
        <authorList>
            <person name="Ladner J.T."/>
            <person name="Palmer J.M."/>
            <person name="Ettinger C.L."/>
            <person name="Stajich J.E."/>
            <person name="Farrell T.M."/>
            <person name="Glorioso B.M."/>
            <person name="Lawson B."/>
            <person name="Price S.J."/>
            <person name="Stengle A.G."/>
            <person name="Grear D.A."/>
            <person name="Lorch J.M."/>
        </authorList>
    </citation>
    <scope>NUCLEOTIDE SEQUENCE</scope>
    <source>
        <strain evidence="1">NWHC 24266-5</strain>
    </source>
</reference>